<feature type="compositionally biased region" description="Basic residues" evidence="1">
    <location>
        <begin position="88"/>
        <end position="98"/>
    </location>
</feature>
<evidence type="ECO:0000256" key="1">
    <source>
        <dbReference type="SAM" id="MobiDB-lite"/>
    </source>
</evidence>
<organism evidence="2 3">
    <name type="scientific">Cardiocondyla obscurior</name>
    <dbReference type="NCBI Taxonomy" id="286306"/>
    <lineage>
        <taxon>Eukaryota</taxon>
        <taxon>Metazoa</taxon>
        <taxon>Ecdysozoa</taxon>
        <taxon>Arthropoda</taxon>
        <taxon>Hexapoda</taxon>
        <taxon>Insecta</taxon>
        <taxon>Pterygota</taxon>
        <taxon>Neoptera</taxon>
        <taxon>Endopterygota</taxon>
        <taxon>Hymenoptera</taxon>
        <taxon>Apocrita</taxon>
        <taxon>Aculeata</taxon>
        <taxon>Formicoidea</taxon>
        <taxon>Formicidae</taxon>
        <taxon>Myrmicinae</taxon>
        <taxon>Cardiocondyla</taxon>
    </lineage>
</organism>
<accession>A0AAW2EN43</accession>
<feature type="region of interest" description="Disordered" evidence="1">
    <location>
        <begin position="1"/>
        <end position="98"/>
    </location>
</feature>
<feature type="compositionally biased region" description="Basic residues" evidence="1">
    <location>
        <begin position="46"/>
        <end position="58"/>
    </location>
</feature>
<evidence type="ECO:0000313" key="2">
    <source>
        <dbReference type="EMBL" id="KAL0103769.1"/>
    </source>
</evidence>
<feature type="compositionally biased region" description="Basic and acidic residues" evidence="1">
    <location>
        <begin position="59"/>
        <end position="78"/>
    </location>
</feature>
<dbReference type="EMBL" id="JADYXP020000021">
    <property type="protein sequence ID" value="KAL0103769.1"/>
    <property type="molecule type" value="Genomic_DNA"/>
</dbReference>
<proteinExistence type="predicted"/>
<protein>
    <submittedName>
        <fullName evidence="2">Uncharacterized protein</fullName>
    </submittedName>
</protein>
<reference evidence="2 3" key="1">
    <citation type="submission" date="2023-03" db="EMBL/GenBank/DDBJ databases">
        <title>High recombination rates correlate with genetic variation in Cardiocondyla obscurior ants.</title>
        <authorList>
            <person name="Errbii M."/>
        </authorList>
    </citation>
    <scope>NUCLEOTIDE SEQUENCE [LARGE SCALE GENOMIC DNA]</scope>
    <source>
        <strain evidence="2">Alpha-2009</strain>
        <tissue evidence="2">Whole body</tissue>
    </source>
</reference>
<dbReference type="Proteomes" id="UP001430953">
    <property type="component" value="Unassembled WGS sequence"/>
</dbReference>
<dbReference type="AlphaFoldDB" id="A0AAW2EN43"/>
<comment type="caution">
    <text evidence="2">The sequence shown here is derived from an EMBL/GenBank/DDBJ whole genome shotgun (WGS) entry which is preliminary data.</text>
</comment>
<sequence length="133" mass="14812">MVLKVRVQPENSQAYSRAAVAEADVQAATFRETGPLEPESPGFSLRPRRLAPPRKPRSKKDPRETKARDRARIPEPKPDSLSPDGHVSKVHSPRATAHSRVRARFLCARDFSTTTRVSYAVIDIGFLLGLKID</sequence>
<name>A0AAW2EN43_9HYME</name>
<evidence type="ECO:0000313" key="3">
    <source>
        <dbReference type="Proteomes" id="UP001430953"/>
    </source>
</evidence>
<keyword evidence="3" id="KW-1185">Reference proteome</keyword>
<gene>
    <name evidence="2" type="ORF">PUN28_017806</name>
</gene>
<feature type="compositionally biased region" description="Low complexity" evidence="1">
    <location>
        <begin position="18"/>
        <end position="28"/>
    </location>
</feature>